<proteinExistence type="predicted"/>
<feature type="compositionally biased region" description="Low complexity" evidence="1">
    <location>
        <begin position="184"/>
        <end position="195"/>
    </location>
</feature>
<reference evidence="2 3" key="1">
    <citation type="submission" date="2015-07" db="EMBL/GenBank/DDBJ databases">
        <title>The genome of Melipona quadrifasciata.</title>
        <authorList>
            <person name="Pan H."/>
            <person name="Kapheim K."/>
        </authorList>
    </citation>
    <scope>NUCLEOTIDE SEQUENCE [LARGE SCALE GENOMIC DNA]</scope>
    <source>
        <strain evidence="2">0111107301</strain>
        <tissue evidence="2">Whole body</tissue>
    </source>
</reference>
<feature type="compositionally biased region" description="Polar residues" evidence="1">
    <location>
        <begin position="196"/>
        <end position="206"/>
    </location>
</feature>
<dbReference type="AlphaFoldDB" id="A0A0M8ZN98"/>
<sequence length="378" mass="40834">MSASVKPSSQPIGAIGTKAPHFQAPSAPQPNPLTYIPYDPNQVLGVSGSYMGNSQLVQRPGPNVQASANSYYNVFPGSQTGFYQPGGATQQTGTHYGLQGFGQHSQSLATGSAAPVGLQNFSSGFLSSSGLQIAAAAAAQQFRNPTGGLPGPANAGPTFLSKHQPQDQPRQLKSPSGNQQDVLASVFSSKKFAASQIPSPKSRNCKQQSSSQQPQPSPTQHHKYQQYQGVSQSTLILQQNIRGMGMPPRAGIQPSQQRYPPPIQRPVVPFTPGPNPNNPSQQQQQQPNCMPSQQQQQQVQINRHRSNLHQQQQQQRNMKMQQQYYSTQGNVKIDTSEKTDSHNDKINDSSSGAQQGGAKSNVNSQDNDNKEEVNQQNE</sequence>
<evidence type="ECO:0000313" key="3">
    <source>
        <dbReference type="Proteomes" id="UP000053105"/>
    </source>
</evidence>
<evidence type="ECO:0000256" key="1">
    <source>
        <dbReference type="SAM" id="MobiDB-lite"/>
    </source>
</evidence>
<keyword evidence="3" id="KW-1185">Reference proteome</keyword>
<feature type="compositionally biased region" description="Low complexity" evidence="1">
    <location>
        <begin position="278"/>
        <end position="301"/>
    </location>
</feature>
<feature type="compositionally biased region" description="Basic and acidic residues" evidence="1">
    <location>
        <begin position="367"/>
        <end position="378"/>
    </location>
</feature>
<organism evidence="2 3">
    <name type="scientific">Melipona quadrifasciata</name>
    <dbReference type="NCBI Taxonomy" id="166423"/>
    <lineage>
        <taxon>Eukaryota</taxon>
        <taxon>Metazoa</taxon>
        <taxon>Ecdysozoa</taxon>
        <taxon>Arthropoda</taxon>
        <taxon>Hexapoda</taxon>
        <taxon>Insecta</taxon>
        <taxon>Pterygota</taxon>
        <taxon>Neoptera</taxon>
        <taxon>Endopterygota</taxon>
        <taxon>Hymenoptera</taxon>
        <taxon>Apocrita</taxon>
        <taxon>Aculeata</taxon>
        <taxon>Apoidea</taxon>
        <taxon>Anthophila</taxon>
        <taxon>Apidae</taxon>
        <taxon>Melipona</taxon>
    </lineage>
</organism>
<feature type="compositionally biased region" description="Low complexity" evidence="1">
    <location>
        <begin position="349"/>
        <end position="358"/>
    </location>
</feature>
<dbReference type="Proteomes" id="UP000053105">
    <property type="component" value="Unassembled WGS sequence"/>
</dbReference>
<accession>A0A0M8ZN98</accession>
<dbReference type="STRING" id="166423.A0A0M8ZN98"/>
<feature type="compositionally biased region" description="Polar residues" evidence="1">
    <location>
        <begin position="1"/>
        <end position="11"/>
    </location>
</feature>
<gene>
    <name evidence="2" type="ORF">WN51_08065</name>
</gene>
<dbReference type="OrthoDB" id="1939715at2759"/>
<feature type="compositionally biased region" description="Basic and acidic residues" evidence="1">
    <location>
        <begin position="334"/>
        <end position="347"/>
    </location>
</feature>
<dbReference type="EMBL" id="KQ435989">
    <property type="protein sequence ID" value="KOX67695.1"/>
    <property type="molecule type" value="Genomic_DNA"/>
</dbReference>
<feature type="region of interest" description="Disordered" evidence="1">
    <location>
        <begin position="1"/>
        <end position="35"/>
    </location>
</feature>
<feature type="compositionally biased region" description="Pro residues" evidence="1">
    <location>
        <begin position="259"/>
        <end position="277"/>
    </location>
</feature>
<feature type="compositionally biased region" description="Polar residues" evidence="1">
    <location>
        <begin position="161"/>
        <end position="182"/>
    </location>
</feature>
<feature type="compositionally biased region" description="Low complexity" evidence="1">
    <location>
        <begin position="310"/>
        <end position="323"/>
    </location>
</feature>
<feature type="region of interest" description="Disordered" evidence="1">
    <location>
        <begin position="144"/>
        <end position="378"/>
    </location>
</feature>
<name>A0A0M8ZN98_9HYME</name>
<feature type="compositionally biased region" description="Polar residues" evidence="1">
    <location>
        <begin position="225"/>
        <end position="241"/>
    </location>
</feature>
<evidence type="ECO:0000313" key="2">
    <source>
        <dbReference type="EMBL" id="KOX67695.1"/>
    </source>
</evidence>
<protein>
    <submittedName>
        <fullName evidence="2">Uncharacterized protein</fullName>
    </submittedName>
</protein>